<dbReference type="EMBL" id="GG662849">
    <property type="protein sequence ID" value="EAR87722.1"/>
    <property type="molecule type" value="Genomic_DNA"/>
</dbReference>
<dbReference type="InParanoid" id="I7LU17"/>
<name>I7LU17_TETTS</name>
<dbReference type="PANTHER" id="PTHR23011">
    <property type="entry name" value="CYCLIC NUCLEOTIDE-BINDING DOMAIN CONTAINING PROTEIN"/>
    <property type="match status" value="1"/>
</dbReference>
<organism evidence="2 3">
    <name type="scientific">Tetrahymena thermophila (strain SB210)</name>
    <dbReference type="NCBI Taxonomy" id="312017"/>
    <lineage>
        <taxon>Eukaryota</taxon>
        <taxon>Sar</taxon>
        <taxon>Alveolata</taxon>
        <taxon>Ciliophora</taxon>
        <taxon>Intramacronucleata</taxon>
        <taxon>Oligohymenophorea</taxon>
        <taxon>Hymenostomatida</taxon>
        <taxon>Tetrahymenina</taxon>
        <taxon>Tetrahymenidae</taxon>
        <taxon>Tetrahymena</taxon>
    </lineage>
</organism>
<dbReference type="InterPro" id="IPR000595">
    <property type="entry name" value="cNMP-bd_dom"/>
</dbReference>
<dbReference type="InterPro" id="IPR018490">
    <property type="entry name" value="cNMP-bd_dom_sf"/>
</dbReference>
<dbReference type="OrthoDB" id="327568at2759"/>
<evidence type="ECO:0000313" key="3">
    <source>
        <dbReference type="Proteomes" id="UP000009168"/>
    </source>
</evidence>
<feature type="domain" description="Cyclic nucleotide-binding" evidence="1">
    <location>
        <begin position="58"/>
        <end position="174"/>
    </location>
</feature>
<gene>
    <name evidence="2" type="ORF">TTHERM_00540420</name>
</gene>
<feature type="domain" description="Cyclic nucleotide-binding" evidence="1">
    <location>
        <begin position="177"/>
        <end position="328"/>
    </location>
</feature>
<dbReference type="Gene3D" id="2.60.120.10">
    <property type="entry name" value="Jelly Rolls"/>
    <property type="match status" value="2"/>
</dbReference>
<reference evidence="3" key="1">
    <citation type="journal article" date="2006" name="PLoS Biol.">
        <title>Macronuclear genome sequence of the ciliate Tetrahymena thermophila, a model eukaryote.</title>
        <authorList>
            <person name="Eisen J.A."/>
            <person name="Coyne R.S."/>
            <person name="Wu M."/>
            <person name="Wu D."/>
            <person name="Thiagarajan M."/>
            <person name="Wortman J.R."/>
            <person name="Badger J.H."/>
            <person name="Ren Q."/>
            <person name="Amedeo P."/>
            <person name="Jones K.M."/>
            <person name="Tallon L.J."/>
            <person name="Delcher A.L."/>
            <person name="Salzberg S.L."/>
            <person name="Silva J.C."/>
            <person name="Haas B.J."/>
            <person name="Majoros W.H."/>
            <person name="Farzad M."/>
            <person name="Carlton J.M."/>
            <person name="Smith R.K. Jr."/>
            <person name="Garg J."/>
            <person name="Pearlman R.E."/>
            <person name="Karrer K.M."/>
            <person name="Sun L."/>
            <person name="Manning G."/>
            <person name="Elde N.C."/>
            <person name="Turkewitz A.P."/>
            <person name="Asai D.J."/>
            <person name="Wilkes D.E."/>
            <person name="Wang Y."/>
            <person name="Cai H."/>
            <person name="Collins K."/>
            <person name="Stewart B.A."/>
            <person name="Lee S.R."/>
            <person name="Wilamowska K."/>
            <person name="Weinberg Z."/>
            <person name="Ruzzo W.L."/>
            <person name="Wloga D."/>
            <person name="Gaertig J."/>
            <person name="Frankel J."/>
            <person name="Tsao C.-C."/>
            <person name="Gorovsky M.A."/>
            <person name="Keeling P.J."/>
            <person name="Waller R.F."/>
            <person name="Patron N.J."/>
            <person name="Cherry J.M."/>
            <person name="Stover N.A."/>
            <person name="Krieger C.J."/>
            <person name="del Toro C."/>
            <person name="Ryder H.F."/>
            <person name="Williamson S.C."/>
            <person name="Barbeau R.A."/>
            <person name="Hamilton E.P."/>
            <person name="Orias E."/>
        </authorList>
    </citation>
    <scope>NUCLEOTIDE SEQUENCE [LARGE SCALE GENOMIC DNA]</scope>
    <source>
        <strain evidence="3">SB210</strain>
    </source>
</reference>
<dbReference type="KEGG" id="tet:TTHERM_00540420"/>
<dbReference type="PROSITE" id="PS50042">
    <property type="entry name" value="CNMP_BINDING_3"/>
    <property type="match status" value="2"/>
</dbReference>
<protein>
    <submittedName>
        <fullName evidence="2">Cyclic nucleotide-binding domain protein</fullName>
    </submittedName>
</protein>
<dbReference type="SMART" id="SM00100">
    <property type="entry name" value="cNMP"/>
    <property type="match status" value="2"/>
</dbReference>
<dbReference type="AlphaFoldDB" id="I7LU17"/>
<dbReference type="PANTHER" id="PTHR23011:SF28">
    <property type="entry name" value="CYCLIC NUCLEOTIDE-BINDING DOMAIN CONTAINING PROTEIN"/>
    <property type="match status" value="1"/>
</dbReference>
<keyword evidence="3" id="KW-1185">Reference proteome</keyword>
<evidence type="ECO:0000259" key="1">
    <source>
        <dbReference type="PROSITE" id="PS50042"/>
    </source>
</evidence>
<dbReference type="SUPFAM" id="SSF51206">
    <property type="entry name" value="cAMP-binding domain-like"/>
    <property type="match status" value="2"/>
</dbReference>
<dbReference type="Proteomes" id="UP000009168">
    <property type="component" value="Unassembled WGS sequence"/>
</dbReference>
<dbReference type="Pfam" id="PF00027">
    <property type="entry name" value="cNMP_binding"/>
    <property type="match status" value="1"/>
</dbReference>
<dbReference type="HOGENOM" id="CLU_453096_0_0_1"/>
<proteinExistence type="predicted"/>
<evidence type="ECO:0000313" key="2">
    <source>
        <dbReference type="EMBL" id="EAR87722.1"/>
    </source>
</evidence>
<dbReference type="GeneID" id="7832559"/>
<dbReference type="InterPro" id="IPR014710">
    <property type="entry name" value="RmlC-like_jellyroll"/>
</dbReference>
<dbReference type="RefSeq" id="XP_001007967.1">
    <property type="nucleotide sequence ID" value="XM_001007967.1"/>
</dbReference>
<sequence>MRRKSTLNQSAIPEIVNILQLPLKERMSQDIQRLCELTQNLPLFESVKKSGQLDANYQVCSELNHKTYRENEVILTIGQHAQTFQIILTGQVGVYVRQKRKDQVQKEEQLFLVKTLGQGDWFGEVGMVHNQASLVNYVCLTETQTATLDKKRFKNVLDQFFLIRMTFQLNFLREIPLFWGWSENDMRILYQVYSRQKFIQEEPVYLQGDTSQYIYIVKEGQFRIFKHFDELRIRKYYDQSFKQQLDQDKYHTKAIKEFEEEKNLQVGTIERNEMFGEEDILTKRNRKYSVVCESDYGELFVFTKSAMSCLIMNQEKSKNYILARFKNKQNSYSKRLDNISQYISSVKIDVIEKNQDQLRMTEDFLSTRASKIIDQQSMIQSMKTLTKLSDSKYGTMRNQSGIKNSIRIDLPQLNNSTAQNLTFYRQHSNQENQLSSSRTNNLNNEDKNNLLLSRTQVNFKSLNNLNSNDSLVNTQYYSSQSQQQIAAAGNYSGLQKGQAVYEKRRKNYMQKYYDQFKFNVVDKNYCNKIIDQCTDINKEYSNNKMYAKGAFNNKLGQRGFRCLGIEEIRDTNQEYERAKLKIQEEFDPDYKIKNLNHSNSIKK</sequence>
<accession>I7LU17</accession>
<dbReference type="CDD" id="cd00038">
    <property type="entry name" value="CAP_ED"/>
    <property type="match status" value="2"/>
</dbReference>